<keyword evidence="6" id="KW-1185">Reference proteome</keyword>
<gene>
    <name evidence="5" type="ORF">KK060_13900</name>
</gene>
<dbReference type="Proteomes" id="UP000772618">
    <property type="component" value="Unassembled WGS sequence"/>
</dbReference>
<dbReference type="PANTHER" id="PTHR43309">
    <property type="entry name" value="5-OXOPROLINASE SUBUNIT C"/>
    <property type="match status" value="1"/>
</dbReference>
<dbReference type="InterPro" id="IPR052708">
    <property type="entry name" value="PxpC"/>
</dbReference>
<evidence type="ECO:0000256" key="2">
    <source>
        <dbReference type="ARBA" id="ARBA00022801"/>
    </source>
</evidence>
<proteinExistence type="predicted"/>
<evidence type="ECO:0000313" key="5">
    <source>
        <dbReference type="EMBL" id="MBT1704384.1"/>
    </source>
</evidence>
<evidence type="ECO:0000259" key="4">
    <source>
        <dbReference type="SMART" id="SM00797"/>
    </source>
</evidence>
<keyword evidence="1" id="KW-0547">Nucleotide-binding</keyword>
<sequence length="326" mass="35926">MSIRVVKAGILDTIQDLGRHGYSSLGINPNGVMDTYAAQLANCLVGNNLNEGLIEFHYPASQLHFSKEALISITGADFTPFVNEMPVPVNCPTVITKDSTLVFKKRKWGARCYLSVSGGFEISPWLKSKATNIKIQAGGFEGRALKKEDVLSFKPGKSFTNAPTNVRALHWSVNTSVMYKERSHISFIPGNEWNLLTEESQQCVISSPFKIDKSSDRMAYTLLGERLSYKPHEELLSSAVTFGTIQGLPDGGLLVLMADHQTTGGYPKIGHVISAHLPKLSQCSAHEEIRLSPASIEDAEKMLISLQQEIKIIQWSCAQKLNEIYA</sequence>
<evidence type="ECO:0000256" key="3">
    <source>
        <dbReference type="ARBA" id="ARBA00022840"/>
    </source>
</evidence>
<name>A0ABS5VU24_9BACT</name>
<comment type="caution">
    <text evidence="5">The sequence shown here is derived from an EMBL/GenBank/DDBJ whole genome shotgun (WGS) entry which is preliminary data.</text>
</comment>
<feature type="domain" description="Carboxyltransferase" evidence="4">
    <location>
        <begin position="24"/>
        <end position="309"/>
    </location>
</feature>
<dbReference type="Pfam" id="PF02626">
    <property type="entry name" value="CT_A_B"/>
    <property type="match status" value="1"/>
</dbReference>
<dbReference type="PANTHER" id="PTHR43309:SF5">
    <property type="entry name" value="5-OXOPROLINASE SUBUNIT C"/>
    <property type="match status" value="1"/>
</dbReference>
<evidence type="ECO:0000313" key="6">
    <source>
        <dbReference type="Proteomes" id="UP000772618"/>
    </source>
</evidence>
<dbReference type="Gene3D" id="2.40.100.10">
    <property type="entry name" value="Cyclophilin-like"/>
    <property type="match status" value="1"/>
</dbReference>
<protein>
    <submittedName>
        <fullName evidence="5">Biotin-dependent carboxyltransferase family protein</fullName>
    </submittedName>
</protein>
<reference evidence="5 6" key="1">
    <citation type="submission" date="2021-05" db="EMBL/GenBank/DDBJ databases">
        <title>A Polyphasic approach of four new species of the genus Ohtaekwangia: Ohtaekwangia histidinii sp. nov., Ohtaekwangia cretensis sp. nov., Ohtaekwangia indiensis sp. nov., Ohtaekwangia reichenbachii sp. nov. from diverse environment.</title>
        <authorList>
            <person name="Octaviana S."/>
        </authorList>
    </citation>
    <scope>NUCLEOTIDE SEQUENCE [LARGE SCALE GENOMIC DNA]</scope>
    <source>
        <strain evidence="5 6">PWU20</strain>
    </source>
</reference>
<dbReference type="InterPro" id="IPR029000">
    <property type="entry name" value="Cyclophilin-like_dom_sf"/>
</dbReference>
<dbReference type="EMBL" id="JAHESD010000030">
    <property type="protein sequence ID" value="MBT1704384.1"/>
    <property type="molecule type" value="Genomic_DNA"/>
</dbReference>
<evidence type="ECO:0000256" key="1">
    <source>
        <dbReference type="ARBA" id="ARBA00022741"/>
    </source>
</evidence>
<organism evidence="5 6">
    <name type="scientific">Chryseosolibacter indicus</name>
    <dbReference type="NCBI Taxonomy" id="2782351"/>
    <lineage>
        <taxon>Bacteria</taxon>
        <taxon>Pseudomonadati</taxon>
        <taxon>Bacteroidota</taxon>
        <taxon>Cytophagia</taxon>
        <taxon>Cytophagales</taxon>
        <taxon>Chryseotaleaceae</taxon>
        <taxon>Chryseosolibacter</taxon>
    </lineage>
</organism>
<dbReference type="RefSeq" id="WP_254154341.1">
    <property type="nucleotide sequence ID" value="NZ_JAHESD010000030.1"/>
</dbReference>
<keyword evidence="3" id="KW-0067">ATP-binding</keyword>
<accession>A0ABS5VU24</accession>
<dbReference type="SMART" id="SM00797">
    <property type="entry name" value="AHS2"/>
    <property type="match status" value="1"/>
</dbReference>
<dbReference type="InterPro" id="IPR003778">
    <property type="entry name" value="CT_A_B"/>
</dbReference>
<keyword evidence="2" id="KW-0378">Hydrolase</keyword>